<dbReference type="RefSeq" id="WP_186801953.1">
    <property type="nucleotide sequence ID" value="NZ_QEIT01000444.1"/>
</dbReference>
<keyword evidence="1" id="KW-0472">Membrane</keyword>
<sequence>MKRISKDIWAVFKLLYQNKGRFSINALLLQLIMIFISSTYLILLFNMMLKVAGQSQLTINNWMEIVSHPASVILLILFILS</sequence>
<dbReference type="EMBL" id="QEIT01000444">
    <property type="protein sequence ID" value="PWZ69348.1"/>
    <property type="molecule type" value="Genomic_DNA"/>
</dbReference>
<dbReference type="Proteomes" id="UP000246800">
    <property type="component" value="Unassembled WGS sequence"/>
</dbReference>
<keyword evidence="1" id="KW-1133">Transmembrane helix</keyword>
<evidence type="ECO:0000256" key="1">
    <source>
        <dbReference type="SAM" id="Phobius"/>
    </source>
</evidence>
<reference evidence="3 4" key="1">
    <citation type="journal article" date="2018" name="Vet. Microbiol.">
        <title>Clonal diversity and geographic distribution of methicillin-resistant Staphylococcus pseudintermedius from Australian animals: Discovery of novel sequence types.</title>
        <authorList>
            <person name="Worthing K.A."/>
            <person name="Abraham S."/>
            <person name="Coombs G.W."/>
            <person name="Pang S."/>
            <person name="Saputra S."/>
            <person name="Jordan D."/>
            <person name="Trott D.J."/>
            <person name="Norris J.M."/>
        </authorList>
    </citation>
    <scope>NUCLEOTIDE SEQUENCE [LARGE SCALE GENOMIC DNA]</scope>
    <source>
        <strain evidence="3 4">ST525 1</strain>
    </source>
</reference>
<name>A0A317YLS6_STAPS</name>
<dbReference type="InterPro" id="IPR018476">
    <property type="entry name" value="GlyceroP-diester-Pdiesterase_M"/>
</dbReference>
<proteinExistence type="predicted"/>
<keyword evidence="1" id="KW-0812">Transmembrane</keyword>
<feature type="non-terminal residue" evidence="3">
    <location>
        <position position="81"/>
    </location>
</feature>
<evidence type="ECO:0000313" key="3">
    <source>
        <dbReference type="EMBL" id="PWZ69348.1"/>
    </source>
</evidence>
<dbReference type="AlphaFoldDB" id="A0A317YLS6"/>
<feature type="transmembrane region" description="Helical" evidence="1">
    <location>
        <begin position="62"/>
        <end position="80"/>
    </location>
</feature>
<organism evidence="3 4">
    <name type="scientific">Staphylococcus pseudintermedius</name>
    <dbReference type="NCBI Taxonomy" id="283734"/>
    <lineage>
        <taxon>Bacteria</taxon>
        <taxon>Bacillati</taxon>
        <taxon>Bacillota</taxon>
        <taxon>Bacilli</taxon>
        <taxon>Bacillales</taxon>
        <taxon>Staphylococcaceae</taxon>
        <taxon>Staphylococcus</taxon>
        <taxon>Staphylococcus intermedius group</taxon>
    </lineage>
</organism>
<accession>A0A317YLS6</accession>
<feature type="transmembrane region" description="Helical" evidence="1">
    <location>
        <begin position="21"/>
        <end position="42"/>
    </location>
</feature>
<feature type="domain" description="Glycerophosphoryl diester phosphodiesterase membrane" evidence="2">
    <location>
        <begin position="8"/>
        <end position="80"/>
    </location>
</feature>
<protein>
    <submittedName>
        <fullName evidence="3">Glycerophosphodiester phosphodiesterase</fullName>
    </submittedName>
</protein>
<gene>
    <name evidence="3" type="ORF">DD902_14440</name>
</gene>
<evidence type="ECO:0000313" key="4">
    <source>
        <dbReference type="Proteomes" id="UP000246800"/>
    </source>
</evidence>
<dbReference type="Pfam" id="PF10110">
    <property type="entry name" value="GPDPase_memb"/>
    <property type="match status" value="1"/>
</dbReference>
<comment type="caution">
    <text evidence="3">The sequence shown here is derived from an EMBL/GenBank/DDBJ whole genome shotgun (WGS) entry which is preliminary data.</text>
</comment>
<evidence type="ECO:0000259" key="2">
    <source>
        <dbReference type="Pfam" id="PF10110"/>
    </source>
</evidence>